<feature type="transmembrane region" description="Helical" evidence="1">
    <location>
        <begin position="125"/>
        <end position="144"/>
    </location>
</feature>
<feature type="transmembrane region" description="Helical" evidence="1">
    <location>
        <begin position="50"/>
        <end position="66"/>
    </location>
</feature>
<name>B1WXP7_CROS5</name>
<dbReference type="Pfam" id="PF02517">
    <property type="entry name" value="Rce1-like"/>
    <property type="match status" value="1"/>
</dbReference>
<feature type="transmembrane region" description="Helical" evidence="1">
    <location>
        <begin position="182"/>
        <end position="201"/>
    </location>
</feature>
<feature type="transmembrane region" description="Helical" evidence="1">
    <location>
        <begin position="247"/>
        <end position="267"/>
    </location>
</feature>
<dbReference type="KEGG" id="cyt:cce_3240"/>
<feature type="transmembrane region" description="Helical" evidence="1">
    <location>
        <begin position="86"/>
        <end position="113"/>
    </location>
</feature>
<keyword evidence="1" id="KW-0472">Membrane</keyword>
<dbReference type="Proteomes" id="UP000001203">
    <property type="component" value="Chromosome circular"/>
</dbReference>
<evidence type="ECO:0000313" key="4">
    <source>
        <dbReference type="Proteomes" id="UP000001203"/>
    </source>
</evidence>
<feature type="transmembrane region" description="Helical" evidence="1">
    <location>
        <begin position="156"/>
        <end position="175"/>
    </location>
</feature>
<evidence type="ECO:0000256" key="1">
    <source>
        <dbReference type="SAM" id="Phobius"/>
    </source>
</evidence>
<dbReference type="eggNOG" id="COG1266">
    <property type="taxonomic scope" value="Bacteria"/>
</dbReference>
<organism evidence="3 4">
    <name type="scientific">Crocosphaera subtropica (strain ATCC 51142 / BH68)</name>
    <name type="common">Cyanothece sp. (strain ATCC 51142)</name>
    <dbReference type="NCBI Taxonomy" id="43989"/>
    <lineage>
        <taxon>Bacteria</taxon>
        <taxon>Bacillati</taxon>
        <taxon>Cyanobacteriota</taxon>
        <taxon>Cyanophyceae</taxon>
        <taxon>Oscillatoriophycideae</taxon>
        <taxon>Chroococcales</taxon>
        <taxon>Aphanothecaceae</taxon>
        <taxon>Crocosphaera</taxon>
        <taxon>Crocosphaera subtropica</taxon>
    </lineage>
</organism>
<protein>
    <recommendedName>
        <fullName evidence="2">CAAX prenyl protease 2/Lysostaphin resistance protein A-like domain-containing protein</fullName>
    </recommendedName>
</protein>
<dbReference type="GO" id="GO:0080120">
    <property type="term" value="P:CAAX-box protein maturation"/>
    <property type="evidence" value="ECO:0007669"/>
    <property type="project" value="UniProtKB-ARBA"/>
</dbReference>
<proteinExistence type="predicted"/>
<feature type="domain" description="CAAX prenyl protease 2/Lysostaphin resistance protein A-like" evidence="2">
    <location>
        <begin position="126"/>
        <end position="217"/>
    </location>
</feature>
<reference evidence="3 4" key="1">
    <citation type="journal article" date="2008" name="Proc. Natl. Acad. Sci. U.S.A.">
        <title>The genome of Cyanothece 51142, a unicellular diazotrophic cyanobacterium important in the marine nitrogen cycle.</title>
        <authorList>
            <person name="Welsh E.A."/>
            <person name="Liberton M."/>
            <person name="Stoeckel J."/>
            <person name="Loh T."/>
            <person name="Elvitigala T."/>
            <person name="Wang C."/>
            <person name="Wollam A."/>
            <person name="Fulton R.S."/>
            <person name="Clifton S.W."/>
            <person name="Jacobs J.M."/>
            <person name="Aurora R."/>
            <person name="Ghosh B.K."/>
            <person name="Sherman L.A."/>
            <person name="Smith R.D."/>
            <person name="Wilson R.K."/>
            <person name="Pakrasi H.B."/>
        </authorList>
    </citation>
    <scope>NUCLEOTIDE SEQUENCE [LARGE SCALE GENOMIC DNA]</scope>
    <source>
        <strain evidence="4">ATCC 51142 / BH68</strain>
    </source>
</reference>
<dbReference type="HOGENOM" id="CLU_062525_0_0_3"/>
<evidence type="ECO:0000313" key="3">
    <source>
        <dbReference type="EMBL" id="ACB52588.1"/>
    </source>
</evidence>
<keyword evidence="1" id="KW-0812">Transmembrane</keyword>
<keyword evidence="4" id="KW-1185">Reference proteome</keyword>
<dbReference type="EMBL" id="CP000806">
    <property type="protein sequence ID" value="ACB52588.1"/>
    <property type="molecule type" value="Genomic_DNA"/>
</dbReference>
<feature type="transmembrane region" description="Helical" evidence="1">
    <location>
        <begin position="207"/>
        <end position="226"/>
    </location>
</feature>
<dbReference type="PANTHER" id="PTHR39430">
    <property type="entry name" value="MEMBRANE-ASSOCIATED PROTEASE-RELATED"/>
    <property type="match status" value="1"/>
</dbReference>
<dbReference type="AlphaFoldDB" id="B1WXP7"/>
<keyword evidence="1" id="KW-1133">Transmembrane helix</keyword>
<gene>
    <name evidence="3" type="ordered locus">cce_3240</name>
</gene>
<dbReference type="InterPro" id="IPR003675">
    <property type="entry name" value="Rce1/LyrA-like_dom"/>
</dbReference>
<evidence type="ECO:0000259" key="2">
    <source>
        <dbReference type="Pfam" id="PF02517"/>
    </source>
</evidence>
<dbReference type="STRING" id="43989.cce_3240"/>
<dbReference type="PANTHER" id="PTHR39430:SF1">
    <property type="entry name" value="PROTEASE"/>
    <property type="match status" value="1"/>
</dbReference>
<dbReference type="GO" id="GO:0004175">
    <property type="term" value="F:endopeptidase activity"/>
    <property type="evidence" value="ECO:0007669"/>
    <property type="project" value="UniProtKB-ARBA"/>
</dbReference>
<sequence>MVLKDFPSESKIGLFLLIWLILWLPIALLLGKRLNWKPFQPLEADQKIPLLVPLYLLVPWLGWLTLRVENTSLSDYGLYWQWNLLISLGLGLLLGLGGLGIVFVLQGGLGWLIWHSENLNQLGKLALPIFGLAVWIALTEEFVFRGIFQTILEENYNPWISAMVASSIFALLHLLWERQTTLPQLPGLWLMGMVLVIARWVDGGSIGLGWGLHAGWVWGLASLEAAQMLSYTGKGKDWIIGIHQQPLAGIMGILCLLATSLVLWPWLS</sequence>
<feature type="transmembrane region" description="Helical" evidence="1">
    <location>
        <begin position="12"/>
        <end position="30"/>
    </location>
</feature>
<accession>B1WXP7</accession>